<sequence>MHIRLKLHSLAGMRTRRALVVATAMFFVAPMTPADAGTAAPQPAAAVVAPVRDASAGVPADRRAIDALLAGRDARAAVAEALAMGMAPAPSKKHIAAGTAFMAYAAAVRSARDLATRTQSAWPAERAGTVAASLSSALADVEAKRLLVDARLEQIDRLVDAPGQPAIAHERWLVHRERIVGALDRIEAAAQDASRALARGVTSDAAIDAFGEAASAAIGDTPIYGAATLPVFRPRLASRSPELTPAVTPSYADANDLQPAPEDYAATEDAPLSPTILAQAEALGHDYARIFDFVRSVVRTQWYSGAQKGAEATLRSHAGNDVDQASLLIALLRASGAPARYVRGVIDVPVGDLAVMLGVRTDDVGRALGAAGVPNRPLVSGGRIAAFAIEQVFVSAWVPYGNYRGTSADLDGRTWIPLMPAIKPHDYVPAGGALARIGLSPDEFIGDYLSRSQASSPLDLLRQQVSDRLSQLTPPVAYGDQLSRRDVDAPGLELLPASLPVPSEVVTGEFSRLPEALRQHARIVVRAGMGEGAAVVFDRTLPMAQLLDRRVTLSYQPASIDDGRIADRYGGVGGTPPYLIHLRPVLNVAGQPAAVGDGELEGGAAHRIEIAFDGPGGTVHAGQQLIAGGISALVFDAQDGQPPEQADGDVLVGESEAKAARVLANLGARYMSQWDRADDELANLVGVSVMQPFPSLALVINQYAVERIGGVVDALEWRGVGIDAALRPREPIAQTADAAAAANWMALAALQGSVLEHQVFEQQWAVDSISADKGLAVAREQGVPVLTLTQASGTSGVNQPSEVLTAIAGWLALGYVVDVPRDPITYEAWTGAVWRVRSLSSGEAGYFIAGALAGGSTAMPPELWYFGDLVEWLSNPYSEDPSDDPMSGVAVSLDATSQGQQGVVDTETAKPLYVFVQDQGGRPVVGAPVHFVRTAGSGKLLDANSLPVDALIVPTDRHGVATARYRFGQRQVDNGNFLVLPDRPHPQWVEIQQIDVFADSNLGPLRAGEPYRAYALPDQPATIDLQGRTQDQLNPGVGYDYANVFVKDRFGNGIANVPVSVEVATQYAPLSCTAEPTPVDVIDATLFTAGQCPQDLLQLTGNGCATPALSLVSESFGSTFFVVPPATALATLTITASGAGTTAAMQLSTYAGFDPCRNTSMSLAVAWTYAPRLGALPQASSTYVEPLDAAPPGDILQQRTDFWEADLVRGTHAGVLWRPIEGARFSAQLTNGVLEDAHETTAGSYLVDLRAGTPGRIHGQIWANRSTNAGAPTLVATPAVPRDGTDLTYGWAVDLRPPTVAPMPVPLTPFGVTDTPMHLADAGLPGEYVASPASIEFLQGDEVQFACSAPALALGNHTCDVPRGMSIDPDKHYSIRTVLNDGTPFRLESTRTPVLFGSDIVAGYGMLPHVDAGSPPSPGGPPDAADELALVQGRFPTALSMRDSIDVPSGYACMGNARFAYVLARDATITLTFSGVRPDGSTGTVAWTALDGVMKARGFNDVAITSYNLPLGDYKYVLTAVAADGTTESYAGVLAHHIEHRDALPLAHSLVKGVDVFSGGAVVPEEDIAVGGRGPGLRLTRTYSSLAGDERTPFGRGWSSDLDAQVVVDECNTRIVTGTAGQGQRFAPVSTAEGATTFEAIGGYHGILVQRGEAYDFYAKDGTRYHFAQPDVRGPRLSYVQDPNGNRIGYRYDVSQGAPRVQRIEDAAGRYIDLVYEVKHVQSQVSGFTIDETFPVVSMAKGSGGLILRYDYDEAGNLVRAVRADGGGLGTRTREYAYSDLGGEYGAGPGGQLLYYRYGFRLVEAKNAEDQASRRYAYTRGFTSVDIGDGHTLIEPVQRVMSLTEPDQGVTTFTYPEVRGTGPVTTNITDPRGKPIQYALNRYGAAESVTDAAGTTTTTWDLAHRQPASITDAVGTTTSYTYDAAGNKTSETIQHASGVIHRGWTYEPESAFVVVHIRDRVAVATDGRGLATTYAYDERGNRVATTRGGVTERDGYDANGDHSSHIDGLGHAWLWRYDVYGTEREMEDPLHHVVASVFDERGRRTSVIDANGHRTSWSYDAMDRVLRTTLPATEAGTATEVVSYDDAADTHTDTNANGHSTVSSFDAMGRLIRVRRHDGSQRSLDYDKNGNLVRETDFENHVTTHVYDDANRRTGTHEPEGRTTLRTYDAVGHVLTVTIGEGADASGQTRQTTYRYDHPLYLRTLVSRRLDAATTADEHSEYDANGNPVRVVDALNRATLFHYDDRDRRDREEASLGRVMTTVYDDADRIVSQTLAGPGLVPQVRRREYDDANRMVAAVDAEGGRRTTGYDAKGNVTNRSDARGNITRYEYDARDRMVREVGPVEGQLTTSAYDLAGNKIRETWANGNVRTLTYDALERHTATNDSVGPVESFTYTANDDVATHTDANGHVTTNHYDGLRRLIGQDLPPVDGQPRVVQRVLDVHGDVVSEIDPGGHSTTHVYDALGRRISTTLPAIDGEPAAILETGYDLVGNVTTETDARGNTTSYSYDDLDHRTAQIDPPTPDASGAPGAIDGRFTQHWTYDAAGNVLTHADRRGIVTATAYDRENRVRTVTRDGLVTSTRTYDADGRIKTDTDALGRVTTDTYDAAGRKIKEERPLGFVRSWTYDPIGDVRTETDADGRTTARTYTPRRFLETETNAAGETTTYGYDAEGHRTSMRRPLGDTHTWKYAYDEGDRLVRVTDPIGTLSGASTTFGYDLDGNLTSQTDANGNTTTFAFDARHRRTGLTYPPTGTGAASVHWTYDADGNLATRTTPNGRTIITTFDALDRETSETVSAPLPTEIASTIWHRDGNGNVTAIDETINGTPRHATRHYDAFDRIDADTDVHGKSLVYAYDAVGNRTQLASDGQTTQWSYDALNRNDAVTVPGQGTTTLAYFPSGKPREVTRPDGSTSTTAYDAAGRVASIVHAKAGSEIAHEAYTYDANGNRIEQKEANGAVTQNVEQVTTYAYDEADRLTDTTTPDRATHYVLDPTGNRTHETIRDAGNAVIGDSTLAYNARGQLTTRDDTATSLHVELTWDADGNTRTETDASGTRTFTYDARDRLMTLEQPNAPPLGFDYQTDGLRIAKRQGSQETRYQYDQQSLLAETNSIGNPLSRYHYSATQLISRTEAGSTPTQRHYLLDSLATPIALLTQQGAISSRTKYDAWGEIVTQQDSAGTVTASNTDGTTADLTRTDRQPIGFTGYLTDQESGLYYAKARYYDPRIARFTSEDPEEGKAMQPPSLHRYLYAYANPTMYIDPTGRIAALVNGADMLSSWNESLRDLAARQEHNKVGNTLSLLGPGIGRGFLSLTEGGLRAVNALVNVGVLASATVASAIGFNPTYADGPARELMGSEQAVRQTAAYLRDDGLFRTYDRAVADTTEAFSGDPAAISDVGATLTTLAAPTRVASIAVDSSIVHGTAAVGRFTEKVVIGEAADGVGFSAVDLGVVNDLEYGFSRGGHEPVSHKPYVSQAGAESHSLAGVANSAASPFKLGTAFEDAGVARASAEAFEQRQMSRRLSVRAFNDNGNLLPGRTQLDAAGIRADTGEFGALEFKLSENAPFTTRQLEHFPYLQRNGGVVVGNNGRAIGLPAGSVLEPFSIGRVTGPGLPAPENWWMHLYE</sequence>
<dbReference type="EMBL" id="SLWQ01000009">
    <property type="protein sequence ID" value="TCO37651.1"/>
    <property type="molecule type" value="Genomic_DNA"/>
</dbReference>
<feature type="domain" description="DUF6531" evidence="4">
    <location>
        <begin position="1554"/>
        <end position="1617"/>
    </location>
</feature>
<feature type="chain" id="PRO_5021005722" evidence="2">
    <location>
        <begin position="37"/>
        <end position="3622"/>
    </location>
</feature>
<dbReference type="Proteomes" id="UP000294862">
    <property type="component" value="Unassembled WGS sequence"/>
</dbReference>
<evidence type="ECO:0000256" key="1">
    <source>
        <dbReference type="ARBA" id="ARBA00022737"/>
    </source>
</evidence>
<dbReference type="InterPro" id="IPR045351">
    <property type="entry name" value="DUF6531"/>
</dbReference>
<evidence type="ECO:0000259" key="4">
    <source>
        <dbReference type="Pfam" id="PF20148"/>
    </source>
</evidence>
<feature type="domain" description="Teneurin-like YD-shell" evidence="5">
    <location>
        <begin position="2936"/>
        <end position="3249"/>
    </location>
</feature>
<dbReference type="InterPro" id="IPR056823">
    <property type="entry name" value="TEN-like_YD-shell"/>
</dbReference>
<dbReference type="InterPro" id="IPR038765">
    <property type="entry name" value="Papain-like_cys_pep_sf"/>
</dbReference>
<evidence type="ECO:0000313" key="6">
    <source>
        <dbReference type="EMBL" id="TCO37651.1"/>
    </source>
</evidence>
<dbReference type="InterPro" id="IPR002931">
    <property type="entry name" value="Transglutaminase-like"/>
</dbReference>
<evidence type="ECO:0000259" key="3">
    <source>
        <dbReference type="Pfam" id="PF01841"/>
    </source>
</evidence>
<dbReference type="NCBIfam" id="TIGR03696">
    <property type="entry name" value="Rhs_assc_core"/>
    <property type="match status" value="1"/>
</dbReference>
<feature type="signal peptide" evidence="2">
    <location>
        <begin position="1"/>
        <end position="36"/>
    </location>
</feature>
<accession>A0A4R2I0W5</accession>
<dbReference type="Pfam" id="PF25023">
    <property type="entry name" value="TEN_YD-shell"/>
    <property type="match status" value="1"/>
</dbReference>
<dbReference type="Gene3D" id="3.10.620.30">
    <property type="match status" value="1"/>
</dbReference>
<dbReference type="PANTHER" id="PTHR32305">
    <property type="match status" value="1"/>
</dbReference>
<dbReference type="InterPro" id="IPR022385">
    <property type="entry name" value="Rhs_assc_core"/>
</dbReference>
<dbReference type="PANTHER" id="PTHR32305:SF15">
    <property type="entry name" value="PROTEIN RHSA-RELATED"/>
    <property type="match status" value="1"/>
</dbReference>
<keyword evidence="2" id="KW-0732">Signal</keyword>
<dbReference type="OrthoDB" id="5925106at2"/>
<dbReference type="SUPFAM" id="SSF54001">
    <property type="entry name" value="Cysteine proteinases"/>
    <property type="match status" value="1"/>
</dbReference>
<dbReference type="NCBIfam" id="TIGR01643">
    <property type="entry name" value="YD_repeat_2x"/>
    <property type="match status" value="9"/>
</dbReference>
<reference evidence="6 7" key="1">
    <citation type="journal article" date="2015" name="Stand. Genomic Sci.">
        <title>Genomic Encyclopedia of Bacterial and Archaeal Type Strains, Phase III: the genomes of soil and plant-associated and newly described type strains.</title>
        <authorList>
            <person name="Whitman W.B."/>
            <person name="Woyke T."/>
            <person name="Klenk H.P."/>
            <person name="Zhou Y."/>
            <person name="Lilburn T.G."/>
            <person name="Beck B.J."/>
            <person name="De Vos P."/>
            <person name="Vandamme P."/>
            <person name="Eisen J.A."/>
            <person name="Garrity G."/>
            <person name="Hugenholtz P."/>
            <person name="Kyrpides N.C."/>
        </authorList>
    </citation>
    <scope>NUCLEOTIDE SEQUENCE [LARGE SCALE GENOMIC DNA]</scope>
    <source>
        <strain evidence="6 7">A3</strain>
    </source>
</reference>
<keyword evidence="7" id="KW-1185">Reference proteome</keyword>
<protein>
    <submittedName>
        <fullName evidence="6">RHS repeat-associated protein</fullName>
    </submittedName>
</protein>
<keyword evidence="1" id="KW-0677">Repeat</keyword>
<dbReference type="InterPro" id="IPR050708">
    <property type="entry name" value="T6SS_VgrG/RHS"/>
</dbReference>
<proteinExistence type="predicted"/>
<evidence type="ECO:0000313" key="7">
    <source>
        <dbReference type="Proteomes" id="UP000294862"/>
    </source>
</evidence>
<dbReference type="Pfam" id="PF01841">
    <property type="entry name" value="Transglut_core"/>
    <property type="match status" value="1"/>
</dbReference>
<dbReference type="Pfam" id="PF05593">
    <property type="entry name" value="RHS_repeat"/>
    <property type="match status" value="10"/>
</dbReference>
<dbReference type="Gene3D" id="2.180.10.10">
    <property type="entry name" value="RHS repeat-associated core"/>
    <property type="match status" value="6"/>
</dbReference>
<evidence type="ECO:0000256" key="2">
    <source>
        <dbReference type="SAM" id="SignalP"/>
    </source>
</evidence>
<name>A0A4R2I0W5_9GAMM</name>
<organism evidence="6 7">
    <name type="scientific">Dokdonella fugitiva</name>
    <dbReference type="NCBI Taxonomy" id="328517"/>
    <lineage>
        <taxon>Bacteria</taxon>
        <taxon>Pseudomonadati</taxon>
        <taxon>Pseudomonadota</taxon>
        <taxon>Gammaproteobacteria</taxon>
        <taxon>Lysobacterales</taxon>
        <taxon>Rhodanobacteraceae</taxon>
        <taxon>Dokdonella</taxon>
    </lineage>
</organism>
<dbReference type="InterPro" id="IPR006530">
    <property type="entry name" value="YD"/>
</dbReference>
<dbReference type="RefSeq" id="WP_131999624.1">
    <property type="nucleotide sequence ID" value="NZ_JACGXM010000009.1"/>
</dbReference>
<feature type="domain" description="Transglutaminase-like" evidence="3">
    <location>
        <begin position="287"/>
        <end position="347"/>
    </location>
</feature>
<comment type="caution">
    <text evidence="6">The sequence shown here is derived from an EMBL/GenBank/DDBJ whole genome shotgun (WGS) entry which is preliminary data.</text>
</comment>
<gene>
    <name evidence="6" type="ORF">EV148_1093</name>
</gene>
<dbReference type="Pfam" id="PF20148">
    <property type="entry name" value="DUF6531"/>
    <property type="match status" value="1"/>
</dbReference>
<evidence type="ECO:0000259" key="5">
    <source>
        <dbReference type="Pfam" id="PF25023"/>
    </source>
</evidence>
<dbReference type="InterPro" id="IPR031325">
    <property type="entry name" value="RHS_repeat"/>
</dbReference>